<evidence type="ECO:0000313" key="4">
    <source>
        <dbReference type="Proteomes" id="UP000199169"/>
    </source>
</evidence>
<feature type="transmembrane region" description="Helical" evidence="2">
    <location>
        <begin position="211"/>
        <end position="235"/>
    </location>
</feature>
<feature type="region of interest" description="Disordered" evidence="1">
    <location>
        <begin position="592"/>
        <end position="617"/>
    </location>
</feature>
<evidence type="ECO:0008006" key="5">
    <source>
        <dbReference type="Google" id="ProtNLM"/>
    </source>
</evidence>
<dbReference type="STRING" id="1860102.ACCAA_130174"/>
<proteinExistence type="predicted"/>
<evidence type="ECO:0000313" key="3">
    <source>
        <dbReference type="EMBL" id="SBT04256.1"/>
    </source>
</evidence>
<name>A0A1A8XHT5_9PROT</name>
<gene>
    <name evidence="3" type="ORF">ACCAA_130174</name>
</gene>
<dbReference type="RefSeq" id="WP_186405914.1">
    <property type="nucleotide sequence ID" value="NZ_FLQX01000035.1"/>
</dbReference>
<dbReference type="Proteomes" id="UP000199169">
    <property type="component" value="Unassembled WGS sequence"/>
</dbReference>
<keyword evidence="2" id="KW-1133">Transmembrane helix</keyword>
<organism evidence="3 4">
    <name type="scientific">Candidatus Accumulibacter aalborgensis</name>
    <dbReference type="NCBI Taxonomy" id="1860102"/>
    <lineage>
        <taxon>Bacteria</taxon>
        <taxon>Pseudomonadati</taxon>
        <taxon>Pseudomonadota</taxon>
        <taxon>Betaproteobacteria</taxon>
        <taxon>Candidatus Accumulibacter</taxon>
    </lineage>
</organism>
<reference evidence="3 4" key="1">
    <citation type="submission" date="2016-06" db="EMBL/GenBank/DDBJ databases">
        <authorList>
            <person name="Kjaerup R.B."/>
            <person name="Dalgaard T.S."/>
            <person name="Juul-Madsen H.R."/>
        </authorList>
    </citation>
    <scope>NUCLEOTIDE SEQUENCE [LARGE SCALE GENOMIC DNA]</scope>
    <source>
        <strain evidence="3">3</strain>
    </source>
</reference>
<keyword evidence="4" id="KW-1185">Reference proteome</keyword>
<dbReference type="InterPro" id="IPR052894">
    <property type="entry name" value="AsmA-related"/>
</dbReference>
<protein>
    <recommendedName>
        <fullName evidence="5">AsmA-like C-terminal domain-containing protein</fullName>
    </recommendedName>
</protein>
<keyword evidence="2" id="KW-0472">Membrane</keyword>
<dbReference type="GO" id="GO:0090313">
    <property type="term" value="P:regulation of protein targeting to membrane"/>
    <property type="evidence" value="ECO:0007669"/>
    <property type="project" value="TreeGrafter"/>
</dbReference>
<evidence type="ECO:0000256" key="1">
    <source>
        <dbReference type="SAM" id="MobiDB-lite"/>
    </source>
</evidence>
<dbReference type="GO" id="GO:0005886">
    <property type="term" value="C:plasma membrane"/>
    <property type="evidence" value="ECO:0007669"/>
    <property type="project" value="TreeGrafter"/>
</dbReference>
<feature type="compositionally biased region" description="Low complexity" evidence="1">
    <location>
        <begin position="137"/>
        <end position="152"/>
    </location>
</feature>
<feature type="region of interest" description="Disordered" evidence="1">
    <location>
        <begin position="102"/>
        <end position="172"/>
    </location>
</feature>
<keyword evidence="2" id="KW-0812">Transmembrane</keyword>
<dbReference type="EMBL" id="FLQX01000035">
    <property type="protein sequence ID" value="SBT04256.1"/>
    <property type="molecule type" value="Genomic_DNA"/>
</dbReference>
<dbReference type="PANTHER" id="PTHR30441:SF8">
    <property type="entry name" value="DUF748 DOMAIN-CONTAINING PROTEIN"/>
    <property type="match status" value="1"/>
</dbReference>
<dbReference type="AlphaFoldDB" id="A0A1A8XHT5"/>
<accession>A0A1A8XHT5</accession>
<dbReference type="PANTHER" id="PTHR30441">
    <property type="entry name" value="DUF748 DOMAIN-CONTAINING PROTEIN"/>
    <property type="match status" value="1"/>
</dbReference>
<evidence type="ECO:0000256" key="2">
    <source>
        <dbReference type="SAM" id="Phobius"/>
    </source>
</evidence>
<sequence>MDPTLIDPDLIYAKTVAGEKAMQERTRVVQRNIRMVLILVDGNATVAELCNRTGNAQLTQNALIVLENDGFIERKAERDPLWGRRDKSGRHAKADDQRLASEFSTFGNRDESALVQSRPSDSGAPGILRLNPDHARQSSLSPSSLPQVPSHSGAHSDTVHQQDDELAASSPASAEKTLSRLARLMTRTHSGTATDLPDLKAIRRGGRGWHLAWPLTVVLGAVALSALLFLVAMLFPYARYLPEVEAALALHAGQPVKVDDLRVSFYPRPGLLLGSVQLGDAGEIRIAELRLQPVFSTLLSSNVLFREIDLSGIELSAAAISSLSRMFASAVRESASTGALRVTVDKADVSFAGLGTGEMRGELGLSPHDGLLQTVSLHSADHSLQLEAKPIDEGLAVQIEGLGWRPSPKSPYLFDSLTLKGEIRASTFTIDHVEMRIFGGLAEGAAVLRADRQRSMSGEISFERISAKRFGEALGIGGQFEGNVNGKVKFAATSDTWSDILSALYADGEMTMTRGSLGGIDLPEAVRRVSATPATLGGATRFEQLSGALRLTPTSYRLSRLVLNAGLMQSTGQLEVSHDLQLRGRMDVQMRGHADHTAKQVTISGPLKSPQLQTPSP</sequence>